<keyword evidence="1" id="KW-0812">Transmembrane</keyword>
<keyword evidence="3" id="KW-1185">Reference proteome</keyword>
<evidence type="ECO:0000256" key="1">
    <source>
        <dbReference type="SAM" id="Phobius"/>
    </source>
</evidence>
<dbReference type="AlphaFoldDB" id="A0A1E5UW10"/>
<dbReference type="InterPro" id="IPR044286">
    <property type="entry name" value="SINL_plant"/>
</dbReference>
<dbReference type="PANTHER" id="PTHR46632">
    <property type="entry name" value="E3 UBIQUITIN-PROTEIN LIGASE SINA-LIKE 4"/>
    <property type="match status" value="1"/>
</dbReference>
<organism evidence="2 3">
    <name type="scientific">Dichanthelium oligosanthes</name>
    <dbReference type="NCBI Taxonomy" id="888268"/>
    <lineage>
        <taxon>Eukaryota</taxon>
        <taxon>Viridiplantae</taxon>
        <taxon>Streptophyta</taxon>
        <taxon>Embryophyta</taxon>
        <taxon>Tracheophyta</taxon>
        <taxon>Spermatophyta</taxon>
        <taxon>Magnoliopsida</taxon>
        <taxon>Liliopsida</taxon>
        <taxon>Poales</taxon>
        <taxon>Poaceae</taxon>
        <taxon>PACMAD clade</taxon>
        <taxon>Panicoideae</taxon>
        <taxon>Panicodae</taxon>
        <taxon>Paniceae</taxon>
        <taxon>Dichantheliinae</taxon>
        <taxon>Dichanthelium</taxon>
    </lineage>
</organism>
<accession>A0A1E5UW10</accession>
<evidence type="ECO:0000313" key="2">
    <source>
        <dbReference type="EMBL" id="OEL17086.1"/>
    </source>
</evidence>
<evidence type="ECO:0000313" key="3">
    <source>
        <dbReference type="Proteomes" id="UP000095767"/>
    </source>
</evidence>
<gene>
    <name evidence="2" type="ORF">BAE44_0021896</name>
</gene>
<dbReference type="SUPFAM" id="SSF49599">
    <property type="entry name" value="TRAF domain-like"/>
    <property type="match status" value="1"/>
</dbReference>
<keyword evidence="1" id="KW-1133">Transmembrane helix</keyword>
<dbReference type="Proteomes" id="UP000095767">
    <property type="component" value="Unassembled WGS sequence"/>
</dbReference>
<dbReference type="EMBL" id="LWDX02061121">
    <property type="protein sequence ID" value="OEL17086.1"/>
    <property type="molecule type" value="Genomic_DNA"/>
</dbReference>
<protein>
    <submittedName>
        <fullName evidence="2">Uncharacterized protein</fullName>
    </submittedName>
</protein>
<keyword evidence="1" id="KW-0472">Membrane</keyword>
<reference evidence="2 3" key="1">
    <citation type="submission" date="2016-09" db="EMBL/GenBank/DDBJ databases">
        <title>The draft genome of Dichanthelium oligosanthes: A C3 panicoid grass species.</title>
        <authorList>
            <person name="Studer A.J."/>
            <person name="Schnable J.C."/>
            <person name="Brutnell T.P."/>
        </authorList>
    </citation>
    <scope>NUCLEOTIDE SEQUENCE [LARGE SCALE GENOMIC DNA]</scope>
    <source>
        <strain evidence="3">cv. Kellogg 1175</strain>
        <tissue evidence="2">Leaf</tissue>
    </source>
</reference>
<proteinExistence type="predicted"/>
<dbReference type="PANTHER" id="PTHR46632:SF9">
    <property type="entry name" value="RING-TYPE E3 UBIQUITIN TRANSFERASE"/>
    <property type="match status" value="1"/>
</dbReference>
<comment type="caution">
    <text evidence="2">The sequence shown here is derived from an EMBL/GenBank/DDBJ whole genome shotgun (WGS) entry which is preliminary data.</text>
</comment>
<name>A0A1E5UW10_9POAL</name>
<sequence length="81" mass="9108">MLLEHIDAEHTRPIILVRYGRVWSLSLPLARCWHVLVKQERRAVFLLTLGPGAAVSLVCMRANAAVMPRYMCRIALELPGG</sequence>
<feature type="transmembrane region" description="Helical" evidence="1">
    <location>
        <begin position="43"/>
        <end position="64"/>
    </location>
</feature>